<dbReference type="GO" id="GO:0000155">
    <property type="term" value="F:phosphorelay sensor kinase activity"/>
    <property type="evidence" value="ECO:0007669"/>
    <property type="project" value="InterPro"/>
</dbReference>
<dbReference type="SMART" id="SM00387">
    <property type="entry name" value="HATPase_c"/>
    <property type="match status" value="1"/>
</dbReference>
<dbReference type="Proteomes" id="UP000319817">
    <property type="component" value="Chromosome"/>
</dbReference>
<dbReference type="PROSITE" id="PS50885">
    <property type="entry name" value="HAMP"/>
    <property type="match status" value="1"/>
</dbReference>
<keyword evidence="7" id="KW-0902">Two-component regulatory system</keyword>
<dbReference type="EMBL" id="CP036526">
    <property type="protein sequence ID" value="QDT08920.1"/>
    <property type="molecule type" value="Genomic_DNA"/>
</dbReference>
<comment type="catalytic activity">
    <reaction evidence="1">
        <text>ATP + protein L-histidine = ADP + protein N-phospho-L-histidine.</text>
        <dbReference type="EC" id="2.7.13.3"/>
    </reaction>
</comment>
<keyword evidence="9" id="KW-0812">Transmembrane</keyword>
<sequence>MLGDNHQPSLRRRIYRTCVGLVALCVLSTAIGWIGQTKLIKFFAVYERSEQTLSKVGELDRNVQELKARSEKYLSTGNKSQLTTALGLQRSLLSQIDNVNQQTNATGLHQTLSEMKQSLIMFADQLKHASQERDLRTRLVFDDLPSQYDSVEQSINQLILLASEEATGLDAELVELVQSHASSYQSLQKYFIEPDYIAFRDAMDGIATSRSLVETIEEKNDSAAVLELCALLKKKLVDFKSSGTRAFQATRGYMYYSNVVMSGEISEFVHFSDKVKRFVESNRELNRQRRTNATTQSRWFGLLASLAALAFAIWMAARLSYRIVVPISRITETFRKLGMGQTVDEIPALDQDDEIGRMARAARIFNEKNLETRELLHRSQRLSDELADKAKALELTNQELDNFAYIASHDLKSPLRGINHLAQWVQEDCGDQLPEESQLHLQQMQERVIKMEMLLNELLEYSRAGRIDAIPEVVDTHQIVHSIVSLIEVPRGIRIEAMPPSVEFYTSKTPLNQVLLNLITNGVKYIDRESGGEIKVRADRVGDWMHFEVSDNGPGIEPKFHKKVFEMYQRVTNAKVEGTGMGLAIVKKQVERLGGEISLKSKLGQGAVFSFTWPCSNPADVEIPGSADAIGPEPTDSSHGQR</sequence>
<evidence type="ECO:0000256" key="6">
    <source>
        <dbReference type="ARBA" id="ARBA00022777"/>
    </source>
</evidence>
<keyword evidence="4" id="KW-0597">Phosphoprotein</keyword>
<dbReference type="GO" id="GO:0016020">
    <property type="term" value="C:membrane"/>
    <property type="evidence" value="ECO:0007669"/>
    <property type="project" value="UniProtKB-SubCell"/>
</dbReference>
<dbReference type="SUPFAM" id="SSF55874">
    <property type="entry name" value="ATPase domain of HSP90 chaperone/DNA topoisomerase II/histidine kinase"/>
    <property type="match status" value="1"/>
</dbReference>
<evidence type="ECO:0000256" key="1">
    <source>
        <dbReference type="ARBA" id="ARBA00000085"/>
    </source>
</evidence>
<evidence type="ECO:0000256" key="4">
    <source>
        <dbReference type="ARBA" id="ARBA00022553"/>
    </source>
</evidence>
<comment type="subcellular location">
    <subcellularLocation>
        <location evidence="2">Membrane</location>
    </subcellularLocation>
</comment>
<dbReference type="InterPro" id="IPR005467">
    <property type="entry name" value="His_kinase_dom"/>
</dbReference>
<dbReference type="PRINTS" id="PR00344">
    <property type="entry name" value="BCTRLSENSOR"/>
</dbReference>
<keyword evidence="9" id="KW-1133">Transmembrane helix</keyword>
<dbReference type="AlphaFoldDB" id="A0A517NP82"/>
<feature type="domain" description="HAMP" evidence="11">
    <location>
        <begin position="321"/>
        <end position="374"/>
    </location>
</feature>
<name>A0A517NP82_9BACT</name>
<evidence type="ECO:0000313" key="12">
    <source>
        <dbReference type="EMBL" id="QDT08920.1"/>
    </source>
</evidence>
<dbReference type="SMART" id="SM00388">
    <property type="entry name" value="HisKA"/>
    <property type="match status" value="1"/>
</dbReference>
<gene>
    <name evidence="12" type="primary">cph1_2</name>
    <name evidence="12" type="ORF">K239x_08630</name>
</gene>
<dbReference type="InterPro" id="IPR036097">
    <property type="entry name" value="HisK_dim/P_sf"/>
</dbReference>
<dbReference type="EC" id="2.7.13.3" evidence="3"/>
<dbReference type="Gene3D" id="1.10.287.130">
    <property type="match status" value="1"/>
</dbReference>
<dbReference type="InterPro" id="IPR003594">
    <property type="entry name" value="HATPase_dom"/>
</dbReference>
<dbReference type="PANTHER" id="PTHR43711">
    <property type="entry name" value="TWO-COMPONENT HISTIDINE KINASE"/>
    <property type="match status" value="1"/>
</dbReference>
<reference evidence="12 13" key="1">
    <citation type="submission" date="2019-02" db="EMBL/GenBank/DDBJ databases">
        <title>Deep-cultivation of Planctomycetes and their phenomic and genomic characterization uncovers novel biology.</title>
        <authorList>
            <person name="Wiegand S."/>
            <person name="Jogler M."/>
            <person name="Boedeker C."/>
            <person name="Pinto D."/>
            <person name="Vollmers J."/>
            <person name="Rivas-Marin E."/>
            <person name="Kohn T."/>
            <person name="Peeters S.H."/>
            <person name="Heuer A."/>
            <person name="Rast P."/>
            <person name="Oberbeckmann S."/>
            <person name="Bunk B."/>
            <person name="Jeske O."/>
            <person name="Meyerdierks A."/>
            <person name="Storesund J.E."/>
            <person name="Kallscheuer N."/>
            <person name="Luecker S."/>
            <person name="Lage O.M."/>
            <person name="Pohl T."/>
            <person name="Merkel B.J."/>
            <person name="Hornburger P."/>
            <person name="Mueller R.-W."/>
            <person name="Bruemmer F."/>
            <person name="Labrenz M."/>
            <person name="Spormann A.M."/>
            <person name="Op den Camp H."/>
            <person name="Overmann J."/>
            <person name="Amann R."/>
            <person name="Jetten M.S.M."/>
            <person name="Mascher T."/>
            <person name="Medema M.H."/>
            <person name="Devos D.P."/>
            <person name="Kaster A.-K."/>
            <person name="Ovreas L."/>
            <person name="Rohde M."/>
            <person name="Galperin M.Y."/>
            <person name="Jogler C."/>
        </authorList>
    </citation>
    <scope>NUCLEOTIDE SEQUENCE [LARGE SCALE GENOMIC DNA]</scope>
    <source>
        <strain evidence="12 13">K23_9</strain>
    </source>
</reference>
<evidence type="ECO:0000256" key="9">
    <source>
        <dbReference type="SAM" id="Phobius"/>
    </source>
</evidence>
<dbReference type="OrthoDB" id="9766459at2"/>
<feature type="transmembrane region" description="Helical" evidence="9">
    <location>
        <begin position="14"/>
        <end position="34"/>
    </location>
</feature>
<evidence type="ECO:0000256" key="2">
    <source>
        <dbReference type="ARBA" id="ARBA00004370"/>
    </source>
</evidence>
<accession>A0A517NP82</accession>
<dbReference type="SUPFAM" id="SSF47384">
    <property type="entry name" value="Homodimeric domain of signal transducing histidine kinase"/>
    <property type="match status" value="1"/>
</dbReference>
<evidence type="ECO:0000313" key="13">
    <source>
        <dbReference type="Proteomes" id="UP000319817"/>
    </source>
</evidence>
<dbReference type="InterPro" id="IPR003661">
    <property type="entry name" value="HisK_dim/P_dom"/>
</dbReference>
<feature type="domain" description="Histidine kinase" evidence="10">
    <location>
        <begin position="406"/>
        <end position="617"/>
    </location>
</feature>
<dbReference type="InterPro" id="IPR036890">
    <property type="entry name" value="HATPase_C_sf"/>
</dbReference>
<dbReference type="PROSITE" id="PS50109">
    <property type="entry name" value="HIS_KIN"/>
    <property type="match status" value="1"/>
</dbReference>
<dbReference type="InterPro" id="IPR003660">
    <property type="entry name" value="HAMP_dom"/>
</dbReference>
<evidence type="ECO:0000256" key="7">
    <source>
        <dbReference type="ARBA" id="ARBA00023012"/>
    </source>
</evidence>
<dbReference type="RefSeq" id="WP_145416388.1">
    <property type="nucleotide sequence ID" value="NZ_CP036526.1"/>
</dbReference>
<keyword evidence="13" id="KW-1185">Reference proteome</keyword>
<dbReference type="Gene3D" id="3.30.565.10">
    <property type="entry name" value="Histidine kinase-like ATPase, C-terminal domain"/>
    <property type="match status" value="1"/>
</dbReference>
<evidence type="ECO:0000256" key="5">
    <source>
        <dbReference type="ARBA" id="ARBA00022679"/>
    </source>
</evidence>
<dbReference type="Pfam" id="PF00512">
    <property type="entry name" value="HisKA"/>
    <property type="match status" value="1"/>
</dbReference>
<feature type="transmembrane region" description="Helical" evidence="9">
    <location>
        <begin position="299"/>
        <end position="317"/>
    </location>
</feature>
<evidence type="ECO:0000256" key="3">
    <source>
        <dbReference type="ARBA" id="ARBA00012438"/>
    </source>
</evidence>
<evidence type="ECO:0000259" key="10">
    <source>
        <dbReference type="PROSITE" id="PS50109"/>
    </source>
</evidence>
<dbReference type="SUPFAM" id="SSF158472">
    <property type="entry name" value="HAMP domain-like"/>
    <property type="match status" value="1"/>
</dbReference>
<keyword evidence="5 12" id="KW-0808">Transferase</keyword>
<dbReference type="Gene3D" id="6.10.340.10">
    <property type="match status" value="1"/>
</dbReference>
<feature type="region of interest" description="Disordered" evidence="8">
    <location>
        <begin position="622"/>
        <end position="642"/>
    </location>
</feature>
<dbReference type="CDD" id="cd00082">
    <property type="entry name" value="HisKA"/>
    <property type="match status" value="1"/>
</dbReference>
<keyword evidence="6" id="KW-0418">Kinase</keyword>
<evidence type="ECO:0000256" key="8">
    <source>
        <dbReference type="SAM" id="MobiDB-lite"/>
    </source>
</evidence>
<dbReference type="InterPro" id="IPR050736">
    <property type="entry name" value="Sensor_HK_Regulatory"/>
</dbReference>
<keyword evidence="9" id="KW-0472">Membrane</keyword>
<protein>
    <recommendedName>
        <fullName evidence="3">histidine kinase</fullName>
        <ecNumber evidence="3">2.7.13.3</ecNumber>
    </recommendedName>
</protein>
<proteinExistence type="predicted"/>
<dbReference type="Pfam" id="PF02518">
    <property type="entry name" value="HATPase_c"/>
    <property type="match status" value="1"/>
</dbReference>
<organism evidence="12 13">
    <name type="scientific">Stieleria marina</name>
    <dbReference type="NCBI Taxonomy" id="1930275"/>
    <lineage>
        <taxon>Bacteria</taxon>
        <taxon>Pseudomonadati</taxon>
        <taxon>Planctomycetota</taxon>
        <taxon>Planctomycetia</taxon>
        <taxon>Pirellulales</taxon>
        <taxon>Pirellulaceae</taxon>
        <taxon>Stieleria</taxon>
    </lineage>
</organism>
<dbReference type="InterPro" id="IPR004358">
    <property type="entry name" value="Sig_transdc_His_kin-like_C"/>
</dbReference>
<dbReference type="PANTHER" id="PTHR43711:SF31">
    <property type="entry name" value="HISTIDINE KINASE"/>
    <property type="match status" value="1"/>
</dbReference>
<evidence type="ECO:0000259" key="11">
    <source>
        <dbReference type="PROSITE" id="PS50885"/>
    </source>
</evidence>